<evidence type="ECO:0000313" key="1">
    <source>
        <dbReference type="EMBL" id="TVU36201.1"/>
    </source>
</evidence>
<evidence type="ECO:0000313" key="2">
    <source>
        <dbReference type="Proteomes" id="UP000324897"/>
    </source>
</evidence>
<dbReference type="AlphaFoldDB" id="A0A5J9VKS1"/>
<proteinExistence type="predicted"/>
<feature type="non-terminal residue" evidence="1">
    <location>
        <position position="1"/>
    </location>
</feature>
<dbReference type="EMBL" id="RWGY01000009">
    <property type="protein sequence ID" value="TVU36201.1"/>
    <property type="molecule type" value="Genomic_DNA"/>
</dbReference>
<reference evidence="1 2" key="1">
    <citation type="journal article" date="2019" name="Sci. Rep.">
        <title>A high-quality genome of Eragrostis curvula grass provides insights into Poaceae evolution and supports new strategies to enhance forage quality.</title>
        <authorList>
            <person name="Carballo J."/>
            <person name="Santos B.A.C.M."/>
            <person name="Zappacosta D."/>
            <person name="Garbus I."/>
            <person name="Selva J.P."/>
            <person name="Gallo C.A."/>
            <person name="Diaz A."/>
            <person name="Albertini E."/>
            <person name="Caccamo M."/>
            <person name="Echenique V."/>
        </authorList>
    </citation>
    <scope>NUCLEOTIDE SEQUENCE [LARGE SCALE GENOMIC DNA]</scope>
    <source>
        <strain evidence="2">cv. Victoria</strain>
        <tissue evidence="1">Leaf</tissue>
    </source>
</reference>
<dbReference type="Gramene" id="TVU36201">
    <property type="protein sequence ID" value="TVU36201"/>
    <property type="gene ID" value="EJB05_18124"/>
</dbReference>
<keyword evidence="2" id="KW-1185">Reference proteome</keyword>
<dbReference type="Proteomes" id="UP000324897">
    <property type="component" value="Unassembled WGS sequence"/>
</dbReference>
<sequence>MIFLIVQPPPKVGTRPIFSVSRAAVASCGTIEQASARRTDQRWRRRRIRAGEIYKPHAAHNVVLAHAIAAEIYKRKNQSTNAKIDQCVDDELQAMMSESQSKDVTKCWDIGLIMKRTAPHYIKKKRGKSPLQNNTHLQWYVVGLLQVIKILVLKTTTDSTCDPTILFEISSQVELLPWLDWRCRGLSASLCLSHPDDQDQSISIKHGCRNRDWMCGYWVDVSAIFLPGRSDANVACLLCTLLAWRHSFGDFFRELDVVADSAPGHRWIKLMAIILDNKTALVAGVLPEYAFARQSKELQAS</sequence>
<organism evidence="1 2">
    <name type="scientific">Eragrostis curvula</name>
    <name type="common">weeping love grass</name>
    <dbReference type="NCBI Taxonomy" id="38414"/>
    <lineage>
        <taxon>Eukaryota</taxon>
        <taxon>Viridiplantae</taxon>
        <taxon>Streptophyta</taxon>
        <taxon>Embryophyta</taxon>
        <taxon>Tracheophyta</taxon>
        <taxon>Spermatophyta</taxon>
        <taxon>Magnoliopsida</taxon>
        <taxon>Liliopsida</taxon>
        <taxon>Poales</taxon>
        <taxon>Poaceae</taxon>
        <taxon>PACMAD clade</taxon>
        <taxon>Chloridoideae</taxon>
        <taxon>Eragrostideae</taxon>
        <taxon>Eragrostidinae</taxon>
        <taxon>Eragrostis</taxon>
    </lineage>
</organism>
<comment type="caution">
    <text evidence="1">The sequence shown here is derived from an EMBL/GenBank/DDBJ whole genome shotgun (WGS) entry which is preliminary data.</text>
</comment>
<accession>A0A5J9VKS1</accession>
<protein>
    <submittedName>
        <fullName evidence="1">Uncharacterized protein</fullName>
    </submittedName>
</protein>
<gene>
    <name evidence="1" type="ORF">EJB05_18124</name>
</gene>
<name>A0A5J9VKS1_9POAL</name>